<evidence type="ECO:0000259" key="9">
    <source>
        <dbReference type="Pfam" id="PF05347"/>
    </source>
</evidence>
<evidence type="ECO:0000256" key="6">
    <source>
        <dbReference type="ARBA" id="ARBA00025809"/>
    </source>
</evidence>
<dbReference type="PANTHER" id="PTHR46749">
    <property type="entry name" value="COMPLEX III ASSEMBLY FACTOR LYRM7"/>
    <property type="match status" value="1"/>
</dbReference>
<reference evidence="10" key="3">
    <citation type="submission" date="2025-09" db="UniProtKB">
        <authorList>
            <consortium name="Ensembl"/>
        </authorList>
    </citation>
    <scope>IDENTIFICATION</scope>
</reference>
<evidence type="ECO:0000256" key="3">
    <source>
        <dbReference type="ARBA" id="ARBA00023128"/>
    </source>
</evidence>
<evidence type="ECO:0000256" key="8">
    <source>
        <dbReference type="ARBA" id="ARBA00031830"/>
    </source>
</evidence>
<evidence type="ECO:0000256" key="5">
    <source>
        <dbReference type="ARBA" id="ARBA00025430"/>
    </source>
</evidence>
<name>A0A8C4SVX9_ERPCA</name>
<dbReference type="InterPro" id="IPR008011">
    <property type="entry name" value="Complex1_LYR_dom"/>
</dbReference>
<evidence type="ECO:0000256" key="1">
    <source>
        <dbReference type="ARBA" id="ARBA00004305"/>
    </source>
</evidence>
<dbReference type="PANTHER" id="PTHR46749:SF1">
    <property type="entry name" value="COMPLEX III ASSEMBLY FACTOR LYRM7"/>
    <property type="match status" value="1"/>
</dbReference>
<evidence type="ECO:0000313" key="10">
    <source>
        <dbReference type="Ensembl" id="ENSECRP00000022465.1"/>
    </source>
</evidence>
<dbReference type="GeneID" id="114654372"/>
<reference evidence="10" key="1">
    <citation type="submission" date="2021-06" db="EMBL/GenBank/DDBJ databases">
        <authorList>
            <consortium name="Wellcome Sanger Institute Data Sharing"/>
        </authorList>
    </citation>
    <scope>NUCLEOTIDE SEQUENCE [LARGE SCALE GENOMIC DNA]</scope>
</reference>
<dbReference type="AlphaFoldDB" id="A0A8C4SVX9"/>
<comment type="subcellular location">
    <subcellularLocation>
        <location evidence="1">Mitochondrion matrix</location>
    </subcellularLocation>
</comment>
<evidence type="ECO:0000256" key="4">
    <source>
        <dbReference type="ARBA" id="ARBA00023186"/>
    </source>
</evidence>
<dbReference type="GeneTree" id="ENSGT00390000017923"/>
<keyword evidence="4" id="KW-0143">Chaperone</keyword>
<evidence type="ECO:0000256" key="2">
    <source>
        <dbReference type="ARBA" id="ARBA00009508"/>
    </source>
</evidence>
<evidence type="ECO:0000256" key="7">
    <source>
        <dbReference type="ARBA" id="ARBA00026165"/>
    </source>
</evidence>
<dbReference type="Proteomes" id="UP000694620">
    <property type="component" value="Chromosome 7"/>
</dbReference>
<keyword evidence="11" id="KW-1185">Reference proteome</keyword>
<keyword evidence="3" id="KW-0496">Mitochondrion</keyword>
<comment type="similarity">
    <text evidence="2">Belongs to the complex I LYR family.</text>
</comment>
<sequence length="105" mass="12191">MASRLKVLRLFKTLHRTRESVFRDDTRALEAARKKINEEFKKNKNETSLETINQMMKLASDVEIVLRTSVIQGVHVADNKLLLRPRRDVLQDNVPYCDHPSKSST</sequence>
<protein>
    <recommendedName>
        <fullName evidence="7">Complex III assembly factor LYRM7</fullName>
    </recommendedName>
    <alternativeName>
        <fullName evidence="8">LYR motif-containing protein 7</fullName>
    </alternativeName>
</protein>
<evidence type="ECO:0000313" key="11">
    <source>
        <dbReference type="Proteomes" id="UP000694620"/>
    </source>
</evidence>
<dbReference type="CDD" id="cd20267">
    <property type="entry name" value="Complex1_LYR_LYRM7"/>
    <property type="match status" value="1"/>
</dbReference>
<dbReference type="RefSeq" id="XP_028660712.1">
    <property type="nucleotide sequence ID" value="XM_028804879.2"/>
</dbReference>
<proteinExistence type="inferred from homology"/>
<dbReference type="Pfam" id="PF05347">
    <property type="entry name" value="Complex1_LYR"/>
    <property type="match status" value="1"/>
</dbReference>
<reference evidence="10" key="2">
    <citation type="submission" date="2025-08" db="UniProtKB">
        <authorList>
            <consortium name="Ensembl"/>
        </authorList>
    </citation>
    <scope>IDENTIFICATION</scope>
</reference>
<dbReference type="InterPro" id="IPR045298">
    <property type="entry name" value="Complex1_LYR_LYRM7"/>
</dbReference>
<accession>A0A8C4SVX9</accession>
<feature type="domain" description="Complex 1 LYR protein" evidence="9">
    <location>
        <begin position="6"/>
        <end position="60"/>
    </location>
</feature>
<gene>
    <name evidence="10" type="primary">LYRM7</name>
</gene>
<dbReference type="GO" id="GO:0044183">
    <property type="term" value="F:protein folding chaperone"/>
    <property type="evidence" value="ECO:0007669"/>
    <property type="project" value="TreeGrafter"/>
</dbReference>
<dbReference type="GO" id="GO:0005759">
    <property type="term" value="C:mitochondrial matrix"/>
    <property type="evidence" value="ECO:0007669"/>
    <property type="project" value="UniProtKB-SubCell"/>
</dbReference>
<dbReference type="InterPro" id="IPR050435">
    <property type="entry name" value="MZM1/LYRM7"/>
</dbReference>
<dbReference type="Ensembl" id="ENSECRT00000022944.1">
    <property type="protein sequence ID" value="ENSECRP00000022465.1"/>
    <property type="gene ID" value="ENSECRG00000015202.1"/>
</dbReference>
<comment type="function">
    <text evidence="5">Assembly factor required for Rieske Fe-S protein UQCRFS1 incorporation into the cytochrome b-c1 (CIII) complex. Functions as a chaperone, binding to this subunit within the mitochondrial matrix and stabilizing it prior to its translocation and insertion into the late CIII dimeric intermediate within the mitochondrial inner membrane.</text>
</comment>
<comment type="subunit">
    <text evidence="6">Interacts with UQCRFS1.</text>
</comment>
<organism evidence="10 11">
    <name type="scientific">Erpetoichthys calabaricus</name>
    <name type="common">Rope fish</name>
    <name type="synonym">Calamoichthys calabaricus</name>
    <dbReference type="NCBI Taxonomy" id="27687"/>
    <lineage>
        <taxon>Eukaryota</taxon>
        <taxon>Metazoa</taxon>
        <taxon>Chordata</taxon>
        <taxon>Craniata</taxon>
        <taxon>Vertebrata</taxon>
        <taxon>Euteleostomi</taxon>
        <taxon>Actinopterygii</taxon>
        <taxon>Polypteriformes</taxon>
        <taxon>Polypteridae</taxon>
        <taxon>Erpetoichthys</taxon>
    </lineage>
</organism>
<dbReference type="GO" id="GO:0034551">
    <property type="term" value="P:mitochondrial respiratory chain complex III assembly"/>
    <property type="evidence" value="ECO:0007669"/>
    <property type="project" value="InterPro"/>
</dbReference>
<dbReference type="OrthoDB" id="529194at2759"/>